<dbReference type="GO" id="GO:0003677">
    <property type="term" value="F:DNA binding"/>
    <property type="evidence" value="ECO:0007669"/>
    <property type="project" value="UniProtKB-KW"/>
</dbReference>
<dbReference type="PANTHER" id="PTHR33164">
    <property type="entry name" value="TRANSCRIPTIONAL REGULATOR, MARR FAMILY"/>
    <property type="match status" value="1"/>
</dbReference>
<evidence type="ECO:0000313" key="3">
    <source>
        <dbReference type="EMBL" id="NYI98840.1"/>
    </source>
</evidence>
<feature type="compositionally biased region" description="Low complexity" evidence="1">
    <location>
        <begin position="21"/>
        <end position="30"/>
    </location>
</feature>
<protein>
    <submittedName>
        <fullName evidence="3">DNA-binding MarR family transcriptional regulator</fullName>
    </submittedName>
</protein>
<name>A0A853BV50_9ACTN</name>
<dbReference type="InterPro" id="IPR036388">
    <property type="entry name" value="WH-like_DNA-bd_sf"/>
</dbReference>
<dbReference type="InterPro" id="IPR036390">
    <property type="entry name" value="WH_DNA-bd_sf"/>
</dbReference>
<dbReference type="PROSITE" id="PS50995">
    <property type="entry name" value="HTH_MARR_2"/>
    <property type="match status" value="1"/>
</dbReference>
<sequence>MGERSGAVAPERVGGEGGGAVPAAPHTPAAPSDDDLITAWGLLVEALNDTSPLLLRGVHPSGEDMAGPWFEVLIRLQRSPGNRLPMSTLAREVSLSSGGFTKLADRLVAKGYVVRASCDHDRRVVYAELTPEGRALAEEARARHVRLLREHVLKPLGEDGVRAVARYARILRDSARAHQG</sequence>
<dbReference type="GO" id="GO:0006950">
    <property type="term" value="P:response to stress"/>
    <property type="evidence" value="ECO:0007669"/>
    <property type="project" value="TreeGrafter"/>
</dbReference>
<keyword evidence="4" id="KW-1185">Reference proteome</keyword>
<feature type="domain" description="HTH marR-type" evidence="2">
    <location>
        <begin position="33"/>
        <end position="176"/>
    </location>
</feature>
<dbReference type="AlphaFoldDB" id="A0A853BV50"/>
<dbReference type="SUPFAM" id="SSF46785">
    <property type="entry name" value="Winged helix' DNA-binding domain"/>
    <property type="match status" value="1"/>
</dbReference>
<dbReference type="Proteomes" id="UP000575985">
    <property type="component" value="Unassembled WGS sequence"/>
</dbReference>
<feature type="compositionally biased region" description="Low complexity" evidence="1">
    <location>
        <begin position="1"/>
        <end position="12"/>
    </location>
</feature>
<keyword evidence="3" id="KW-0238">DNA-binding</keyword>
<feature type="region of interest" description="Disordered" evidence="1">
    <location>
        <begin position="1"/>
        <end position="30"/>
    </location>
</feature>
<dbReference type="InterPro" id="IPR000835">
    <property type="entry name" value="HTH_MarR-typ"/>
</dbReference>
<dbReference type="InterPro" id="IPR039422">
    <property type="entry name" value="MarR/SlyA-like"/>
</dbReference>
<evidence type="ECO:0000313" key="4">
    <source>
        <dbReference type="Proteomes" id="UP000575985"/>
    </source>
</evidence>
<dbReference type="GO" id="GO:0003700">
    <property type="term" value="F:DNA-binding transcription factor activity"/>
    <property type="evidence" value="ECO:0007669"/>
    <property type="project" value="InterPro"/>
</dbReference>
<comment type="caution">
    <text evidence="3">The sequence shown here is derived from an EMBL/GenBank/DDBJ whole genome shotgun (WGS) entry which is preliminary data.</text>
</comment>
<accession>A0A853BV50</accession>
<reference evidence="3 4" key="1">
    <citation type="submission" date="2020-07" db="EMBL/GenBank/DDBJ databases">
        <title>Sequencing the genomes of 1000 actinobacteria strains.</title>
        <authorList>
            <person name="Klenk H.-P."/>
        </authorList>
    </citation>
    <scope>NUCLEOTIDE SEQUENCE [LARGE SCALE GENOMIC DNA]</scope>
    <source>
        <strain evidence="3 4">DSM 45927</strain>
    </source>
</reference>
<dbReference type="PRINTS" id="PR00598">
    <property type="entry name" value="HTHMARR"/>
</dbReference>
<organism evidence="3 4">
    <name type="scientific">Streptomonospora nanhaiensis</name>
    <dbReference type="NCBI Taxonomy" id="1323731"/>
    <lineage>
        <taxon>Bacteria</taxon>
        <taxon>Bacillati</taxon>
        <taxon>Actinomycetota</taxon>
        <taxon>Actinomycetes</taxon>
        <taxon>Streptosporangiales</taxon>
        <taxon>Nocardiopsidaceae</taxon>
        <taxon>Streptomonospora</taxon>
    </lineage>
</organism>
<gene>
    <name evidence="3" type="ORF">HNR12_005117</name>
</gene>
<proteinExistence type="predicted"/>
<dbReference type="SMART" id="SM00347">
    <property type="entry name" value="HTH_MARR"/>
    <property type="match status" value="1"/>
</dbReference>
<dbReference type="EMBL" id="JACCFO010000001">
    <property type="protein sequence ID" value="NYI98840.1"/>
    <property type="molecule type" value="Genomic_DNA"/>
</dbReference>
<dbReference type="PANTHER" id="PTHR33164:SF99">
    <property type="entry name" value="MARR FAMILY REGULATORY PROTEIN"/>
    <property type="match status" value="1"/>
</dbReference>
<dbReference type="Pfam" id="PF12802">
    <property type="entry name" value="MarR_2"/>
    <property type="match status" value="1"/>
</dbReference>
<evidence type="ECO:0000259" key="2">
    <source>
        <dbReference type="PROSITE" id="PS50995"/>
    </source>
</evidence>
<evidence type="ECO:0000256" key="1">
    <source>
        <dbReference type="SAM" id="MobiDB-lite"/>
    </source>
</evidence>
<dbReference type="Gene3D" id="1.10.10.10">
    <property type="entry name" value="Winged helix-like DNA-binding domain superfamily/Winged helix DNA-binding domain"/>
    <property type="match status" value="1"/>
</dbReference>